<keyword evidence="1" id="KW-0521">NADP</keyword>
<dbReference type="InterPro" id="IPR036812">
    <property type="entry name" value="NAD(P)_OxRdtase_dom_sf"/>
</dbReference>
<dbReference type="STRING" id="1043002.A0A074XV46"/>
<dbReference type="Pfam" id="PF00248">
    <property type="entry name" value="Aldo_ket_red"/>
    <property type="match status" value="2"/>
</dbReference>
<evidence type="ECO:0000313" key="6">
    <source>
        <dbReference type="Proteomes" id="UP000030706"/>
    </source>
</evidence>
<evidence type="ECO:0000256" key="3">
    <source>
        <dbReference type="ARBA" id="ARBA00038157"/>
    </source>
</evidence>
<evidence type="ECO:0000256" key="2">
    <source>
        <dbReference type="ARBA" id="ARBA00023002"/>
    </source>
</evidence>
<evidence type="ECO:0000259" key="4">
    <source>
        <dbReference type="Pfam" id="PF00248"/>
    </source>
</evidence>
<gene>
    <name evidence="5" type="ORF">M438DRAFT_389785</name>
</gene>
<dbReference type="PANTHER" id="PTHR43364:SF7">
    <property type="entry name" value="NADP-DEPENDENT OXIDOREDUCTASE DOMAIN-CONTAINING PROTEIN-RELATED"/>
    <property type="match status" value="1"/>
</dbReference>
<dbReference type="EMBL" id="KL585021">
    <property type="protein sequence ID" value="KEQ78496.1"/>
    <property type="molecule type" value="Genomic_DNA"/>
</dbReference>
<feature type="domain" description="NADP-dependent oxidoreductase" evidence="4">
    <location>
        <begin position="78"/>
        <end position="239"/>
    </location>
</feature>
<evidence type="ECO:0000256" key="1">
    <source>
        <dbReference type="ARBA" id="ARBA00022857"/>
    </source>
</evidence>
<comment type="similarity">
    <text evidence="3">Belongs to the aldo/keto reductase family. Aldo/keto reductase 2 subfamily.</text>
</comment>
<accession>A0A074XV46</accession>
<dbReference type="InterPro" id="IPR050523">
    <property type="entry name" value="AKR_Detox_Biosynth"/>
</dbReference>
<reference evidence="5 6" key="1">
    <citation type="journal article" date="2014" name="BMC Genomics">
        <title>Genome sequencing of four Aureobasidium pullulans varieties: biotechnological potential, stress tolerance, and description of new species.</title>
        <authorList>
            <person name="Gostin Ar C."/>
            <person name="Ohm R.A."/>
            <person name="Kogej T."/>
            <person name="Sonjak S."/>
            <person name="Turk M."/>
            <person name="Zajc J."/>
            <person name="Zalar P."/>
            <person name="Grube M."/>
            <person name="Sun H."/>
            <person name="Han J."/>
            <person name="Sharma A."/>
            <person name="Chiniquy J."/>
            <person name="Ngan C.Y."/>
            <person name="Lipzen A."/>
            <person name="Barry K."/>
            <person name="Grigoriev I.V."/>
            <person name="Gunde-Cimerman N."/>
        </authorList>
    </citation>
    <scope>NUCLEOTIDE SEQUENCE [LARGE SCALE GENOMIC DNA]</scope>
    <source>
        <strain evidence="5 6">EXF-150</strain>
    </source>
</reference>
<dbReference type="GO" id="GO:0016491">
    <property type="term" value="F:oxidoreductase activity"/>
    <property type="evidence" value="ECO:0007669"/>
    <property type="project" value="UniProtKB-KW"/>
</dbReference>
<proteinExistence type="inferred from homology"/>
<dbReference type="PANTHER" id="PTHR43364">
    <property type="entry name" value="NADH-SPECIFIC METHYLGLYOXAL REDUCTASE-RELATED"/>
    <property type="match status" value="1"/>
</dbReference>
<dbReference type="GeneID" id="40751346"/>
<dbReference type="RefSeq" id="XP_029754683.1">
    <property type="nucleotide sequence ID" value="XM_029909040.1"/>
</dbReference>
<feature type="domain" description="NADP-dependent oxidoreductase" evidence="4">
    <location>
        <begin position="247"/>
        <end position="310"/>
    </location>
</feature>
<name>A0A074XV46_AURPU</name>
<keyword evidence="6" id="KW-1185">Reference proteome</keyword>
<dbReference type="InterPro" id="IPR023210">
    <property type="entry name" value="NADP_OxRdtase_dom"/>
</dbReference>
<dbReference type="HOGENOM" id="CLU_023205_2_2_1"/>
<dbReference type="SUPFAM" id="SSF51430">
    <property type="entry name" value="NAD(P)-linked oxidoreductase"/>
    <property type="match status" value="1"/>
</dbReference>
<evidence type="ECO:0000313" key="5">
    <source>
        <dbReference type="EMBL" id="KEQ78496.1"/>
    </source>
</evidence>
<protein>
    <submittedName>
        <fullName evidence="5">Aldo/keto reductase</fullName>
    </submittedName>
</protein>
<organism evidence="5 6">
    <name type="scientific">Aureobasidium pullulans EXF-150</name>
    <dbReference type="NCBI Taxonomy" id="1043002"/>
    <lineage>
        <taxon>Eukaryota</taxon>
        <taxon>Fungi</taxon>
        <taxon>Dikarya</taxon>
        <taxon>Ascomycota</taxon>
        <taxon>Pezizomycotina</taxon>
        <taxon>Dothideomycetes</taxon>
        <taxon>Dothideomycetidae</taxon>
        <taxon>Dothideales</taxon>
        <taxon>Saccotheciaceae</taxon>
        <taxon>Aureobasidium</taxon>
    </lineage>
</organism>
<sequence>MPLSIHLHSSVLITSTIISSIITQNRISISKMAVVANILETRQHLMPAIKFWVSPLCLELEPSDLGNSTPGYRERVILFDILNAFHQAGGSFINIASNPQKPWIEKTIGYWMKMRNTRKDMIIAISSESGAKEDSIMDSLESSLRRLDRPWVDIFYVHQCDAAATLTKMMVPLTSAVKATHIRFLGVSDTPAWYVAEANCYAYYARLCRFVVYRGTWSAYSRDFEHEIQPMCKTHELGVTLCDIPEEAEAIRKVATKADATIANTALAYMKHVSPEAVPIVRVSSVKQLESRVQALHIKITASDIRQTAAAARIRPIFSHEPLPYTRQQDAA</sequence>
<dbReference type="AlphaFoldDB" id="A0A074XV46"/>
<keyword evidence="2" id="KW-0560">Oxidoreductase</keyword>
<dbReference type="Proteomes" id="UP000030706">
    <property type="component" value="Unassembled WGS sequence"/>
</dbReference>
<dbReference type="Gene3D" id="3.20.20.100">
    <property type="entry name" value="NADP-dependent oxidoreductase domain"/>
    <property type="match status" value="1"/>
</dbReference>